<feature type="region of interest" description="Disordered" evidence="2">
    <location>
        <begin position="111"/>
        <end position="288"/>
    </location>
</feature>
<proteinExistence type="inferred from homology"/>
<dbReference type="EMBL" id="BACD03000034">
    <property type="protein sequence ID" value="GAO50549.1"/>
    <property type="molecule type" value="Genomic_DNA"/>
</dbReference>
<feature type="compositionally biased region" description="Low complexity" evidence="2">
    <location>
        <begin position="222"/>
        <end position="237"/>
    </location>
</feature>
<evidence type="ECO:0000313" key="4">
    <source>
        <dbReference type="EMBL" id="GAO50549.1"/>
    </source>
</evidence>
<feature type="region of interest" description="Disordered" evidence="2">
    <location>
        <begin position="425"/>
        <end position="451"/>
    </location>
</feature>
<organism evidence="4 5">
    <name type="scientific">Saitoella complicata (strain BCRC 22490 / CBS 7301 / JCM 7358 / NBRC 10748 / NRRL Y-17804)</name>
    <dbReference type="NCBI Taxonomy" id="698492"/>
    <lineage>
        <taxon>Eukaryota</taxon>
        <taxon>Fungi</taxon>
        <taxon>Dikarya</taxon>
        <taxon>Ascomycota</taxon>
        <taxon>Taphrinomycotina</taxon>
        <taxon>Taphrinomycotina incertae sedis</taxon>
        <taxon>Saitoella</taxon>
    </lineage>
</organism>
<accession>A0A0E9NL25</accession>
<feature type="compositionally biased region" description="Polar residues" evidence="2">
    <location>
        <begin position="59"/>
        <end position="73"/>
    </location>
</feature>
<feature type="compositionally biased region" description="Low complexity" evidence="2">
    <location>
        <begin position="193"/>
        <end position="206"/>
    </location>
</feature>
<feature type="compositionally biased region" description="Acidic residues" evidence="2">
    <location>
        <begin position="24"/>
        <end position="35"/>
    </location>
</feature>
<evidence type="ECO:0000256" key="2">
    <source>
        <dbReference type="SAM" id="MobiDB-lite"/>
    </source>
</evidence>
<evidence type="ECO:0000256" key="1">
    <source>
        <dbReference type="ARBA" id="ARBA00006854"/>
    </source>
</evidence>
<sequence>MESSADRRRPVMTYGVRKRSTPVEYEDWGFDDEDLPVSTVKEPHTSTPNEHTPVESASKKSTPATSGTSSPKRTTLKAKSAAQKKVDVFDLPSDDEEARYMRLEVPSGLKRKAPATPMKALVPVKRVKSPVHRTEPARPKESTPSPRKSTRSQATKPVTPTETPPKKVNAGYKERVAAKQSASPKVTKSSETAMGAAADSAKPAPALRSAMKPPAPLRSLKSMPVVPTLVTTSPSPTGAVALPTRQRVTINPDPTAVYSQPQPSTPERPRLQKSCSDVSPARERVVSVPKLSSKEAAAWDLFGSPEEVKKSPVKGTESPRSGRKMIGVLGRNPNSASRVSLFRTMSDVPDGLREDQGGEDLSKVVHQEEQPSHSLGGEVVTAESQDRLPDRRVTYARQRSYRAEEPALGVDPLEALLATPLFAPPKRPAEEESLSEDGEGESQVKSVHELREAGENKRFADEVEYMLEGTGAGNPAKVRRAGLIEVGGKLCESSFLLRFKRGGFVDRLLKGVGMEEDVVVGFVLGLTAALVFQDESAAQTILESCASCIPFLLSLLNEARDIAVIAKNRKLGLSKIMQENVQELRDKVKESDLCRAMTAQTVVSPRLMGLVALNSLSVLRARVNPTPRELIIQADGVEKLMGILGDNGLDLHSEPVLDVVEMSLKIFELCVDGIVVPVGVKHVESLGRLLNRIIAVEEKLEDPLLRKQAELITLSLLRTLISISNGPAVCDAMVMTCIVSNLLRFVCVPGILSDGIKYEDGTTEDAKYDKLLFGLGLMNRLAEESAVLKDKIGQADGFTFAGRSGLEGLADQFKDMHAVFDGKGNLGEFEVEHVHAYGYLATLLAHLVQKSQETLHAGNLAILRHLLPGNDLRAITSALTMFTGVLTNEEQRNQSLLANIGHICAVLKALDK</sequence>
<comment type="similarity">
    <text evidence="1">Belongs to the WAPL family.</text>
</comment>
<dbReference type="InterPro" id="IPR011989">
    <property type="entry name" value="ARM-like"/>
</dbReference>
<reference evidence="4 5" key="3">
    <citation type="journal article" date="2015" name="Genome Announc.">
        <title>Draft Genome Sequence of the Archiascomycetous Yeast Saitoella complicata.</title>
        <authorList>
            <person name="Yamauchi K."/>
            <person name="Kondo S."/>
            <person name="Hamamoto M."/>
            <person name="Takahashi Y."/>
            <person name="Ogura Y."/>
            <person name="Hayashi T."/>
            <person name="Nishida H."/>
        </authorList>
    </citation>
    <scope>NUCLEOTIDE SEQUENCE [LARGE SCALE GENOMIC DNA]</scope>
    <source>
        <strain evidence="4 5">NRRL Y-17804</strain>
    </source>
</reference>
<evidence type="ECO:0000313" key="5">
    <source>
        <dbReference type="Proteomes" id="UP000033140"/>
    </source>
</evidence>
<feature type="compositionally biased region" description="Acidic residues" evidence="2">
    <location>
        <begin position="431"/>
        <end position="440"/>
    </location>
</feature>
<feature type="region of interest" description="Disordered" evidence="2">
    <location>
        <begin position="1"/>
        <end position="96"/>
    </location>
</feature>
<feature type="compositionally biased region" description="Basic and acidic residues" evidence="2">
    <location>
        <begin position="132"/>
        <end position="141"/>
    </location>
</feature>
<dbReference type="Gene3D" id="1.25.10.10">
    <property type="entry name" value="Leucine-rich Repeat Variant"/>
    <property type="match status" value="1"/>
</dbReference>
<dbReference type="STRING" id="698492.A0A0E9NL25"/>
<feature type="domain" description="Wings apart-like protein C-terminal" evidence="3">
    <location>
        <begin position="443"/>
        <end position="785"/>
    </location>
</feature>
<dbReference type="OMA" id="NNKPKAC"/>
<name>A0A0E9NL25_SAICN</name>
<reference evidence="4 5" key="2">
    <citation type="journal article" date="2014" name="J. Gen. Appl. Microbiol.">
        <title>The early diverging ascomycetous budding yeast Saitoella complicata has three histone deacetylases belonging to the Clr6, Hos2, and Rpd3 lineages.</title>
        <authorList>
            <person name="Nishida H."/>
            <person name="Matsumoto T."/>
            <person name="Kondo S."/>
            <person name="Hamamoto M."/>
            <person name="Yoshikawa H."/>
        </authorList>
    </citation>
    <scope>NUCLEOTIDE SEQUENCE [LARGE SCALE GENOMIC DNA]</scope>
    <source>
        <strain evidence="4 5">NRRL Y-17804</strain>
    </source>
</reference>
<dbReference type="InterPro" id="IPR039874">
    <property type="entry name" value="WAPL"/>
</dbReference>
<evidence type="ECO:0000259" key="3">
    <source>
        <dbReference type="Pfam" id="PF07814"/>
    </source>
</evidence>
<dbReference type="Proteomes" id="UP000033140">
    <property type="component" value="Unassembled WGS sequence"/>
</dbReference>
<dbReference type="PANTHER" id="PTHR22100:SF13">
    <property type="entry name" value="WINGS APART-LIKE PROTEIN HOMOLOG"/>
    <property type="match status" value="1"/>
</dbReference>
<feature type="region of interest" description="Disordered" evidence="2">
    <location>
        <begin position="306"/>
        <end position="334"/>
    </location>
</feature>
<comment type="caution">
    <text evidence="4">The sequence shown here is derived from an EMBL/GenBank/DDBJ whole genome shotgun (WGS) entry which is preliminary data.</text>
</comment>
<dbReference type="InterPro" id="IPR022771">
    <property type="entry name" value="WAPL_C"/>
</dbReference>
<reference evidence="4 5" key="1">
    <citation type="journal article" date="2011" name="J. Gen. Appl. Microbiol.">
        <title>Draft genome sequencing of the enigmatic yeast Saitoella complicata.</title>
        <authorList>
            <person name="Nishida H."/>
            <person name="Hamamoto M."/>
            <person name="Sugiyama J."/>
        </authorList>
    </citation>
    <scope>NUCLEOTIDE SEQUENCE [LARGE SCALE GENOMIC DNA]</scope>
    <source>
        <strain evidence="4 5">NRRL Y-17804</strain>
    </source>
</reference>
<dbReference type="PANTHER" id="PTHR22100">
    <property type="entry name" value="WINGS APART-LIKE PROTEIN HOMOLOG"/>
    <property type="match status" value="1"/>
</dbReference>
<dbReference type="AlphaFoldDB" id="A0A0E9NL25"/>
<feature type="compositionally biased region" description="Polar residues" evidence="2">
    <location>
        <begin position="180"/>
        <end position="192"/>
    </location>
</feature>
<gene>
    <name evidence="4" type="ORF">G7K_4673-t1</name>
</gene>
<protein>
    <recommendedName>
        <fullName evidence="3">Wings apart-like protein C-terminal domain-containing protein</fullName>
    </recommendedName>
</protein>
<keyword evidence="5" id="KW-1185">Reference proteome</keyword>
<feature type="compositionally biased region" description="Polar residues" evidence="2">
    <location>
        <begin position="142"/>
        <end position="154"/>
    </location>
</feature>
<dbReference type="Pfam" id="PF07814">
    <property type="entry name" value="WAPL"/>
    <property type="match status" value="1"/>
</dbReference>